<dbReference type="Pfam" id="PF19907">
    <property type="entry name" value="DUF6380"/>
    <property type="match status" value="1"/>
</dbReference>
<dbReference type="RefSeq" id="WP_381615548.1">
    <property type="nucleotide sequence ID" value="NZ_JBHTEB010000001.1"/>
</dbReference>
<accession>A0ABW2WG54</accession>
<evidence type="ECO:0000256" key="1">
    <source>
        <dbReference type="SAM" id="MobiDB-lite"/>
    </source>
</evidence>
<dbReference type="EMBL" id="JBHTEB010000001">
    <property type="protein sequence ID" value="MFD0318485.1"/>
    <property type="molecule type" value="Genomic_DNA"/>
</dbReference>
<feature type="region of interest" description="Disordered" evidence="1">
    <location>
        <begin position="1"/>
        <end position="50"/>
    </location>
</feature>
<keyword evidence="3" id="KW-1185">Reference proteome</keyword>
<reference evidence="3" key="1">
    <citation type="journal article" date="2019" name="Int. J. Syst. Evol. Microbiol.">
        <title>The Global Catalogue of Microorganisms (GCM) 10K type strain sequencing project: providing services to taxonomists for standard genome sequencing and annotation.</title>
        <authorList>
            <consortium name="The Broad Institute Genomics Platform"/>
            <consortium name="The Broad Institute Genome Sequencing Center for Infectious Disease"/>
            <person name="Wu L."/>
            <person name="Ma J."/>
        </authorList>
    </citation>
    <scope>NUCLEOTIDE SEQUENCE [LARGE SCALE GENOMIC DNA]</scope>
    <source>
        <strain evidence="3">CGMCC 4.7400</strain>
    </source>
</reference>
<protein>
    <submittedName>
        <fullName evidence="2">DUF6380 family protein</fullName>
    </submittedName>
</protein>
<organism evidence="2 3">
    <name type="scientific">Streptomyces flavalbus</name>
    <dbReference type="NCBI Taxonomy" id="2665155"/>
    <lineage>
        <taxon>Bacteria</taxon>
        <taxon>Bacillati</taxon>
        <taxon>Actinomycetota</taxon>
        <taxon>Actinomycetes</taxon>
        <taxon>Kitasatosporales</taxon>
        <taxon>Streptomycetaceae</taxon>
        <taxon>Streptomyces</taxon>
    </lineage>
</organism>
<dbReference type="InterPro" id="IPR045960">
    <property type="entry name" value="DUF6380"/>
</dbReference>
<dbReference type="Proteomes" id="UP001597023">
    <property type="component" value="Unassembled WGS sequence"/>
</dbReference>
<name>A0ABW2WG54_9ACTN</name>
<gene>
    <name evidence="2" type="ORF">ACFQZ6_30605</name>
</gene>
<comment type="caution">
    <text evidence="2">The sequence shown here is derived from an EMBL/GenBank/DDBJ whole genome shotgun (WGS) entry which is preliminary data.</text>
</comment>
<evidence type="ECO:0000313" key="2">
    <source>
        <dbReference type="EMBL" id="MFD0318485.1"/>
    </source>
</evidence>
<evidence type="ECO:0000313" key="3">
    <source>
        <dbReference type="Proteomes" id="UP001597023"/>
    </source>
</evidence>
<sequence>MDHLDHRDPAPGAHGKRRATLRGGRASLTATTCRPGRTEHGGTTVGEGAR</sequence>
<proteinExistence type="predicted"/>